<proteinExistence type="inferred from homology"/>
<evidence type="ECO:0000256" key="3">
    <source>
        <dbReference type="ARBA" id="ARBA00023274"/>
    </source>
</evidence>
<dbReference type="Pfam" id="PF01250">
    <property type="entry name" value="Ribosomal_S6"/>
    <property type="match status" value="1"/>
</dbReference>
<dbReference type="GO" id="GO:0019843">
    <property type="term" value="F:rRNA binding"/>
    <property type="evidence" value="ECO:0007669"/>
    <property type="project" value="InterPro"/>
</dbReference>
<dbReference type="Gene3D" id="3.30.70.60">
    <property type="match status" value="1"/>
</dbReference>
<dbReference type="InterPro" id="IPR014717">
    <property type="entry name" value="Transl_elong_EF1B/ribsomal_bS6"/>
</dbReference>
<keyword evidence="2 7" id="KW-0689">Ribosomal protein</keyword>
<gene>
    <name evidence="7" type="primary">rpsF</name>
    <name evidence="7" type="ORF">MHIR_TP00068</name>
</gene>
<sequence length="113" mass="12566">MTYYDIAYLVDPRSQDPASLESDITRHATACGGVVHGLESWGVTELAYRVKGVMRAVHCQAGIECSSHALSAIRRTLSRGALRYLVMKRRRNIREALLASLRAAAEGARPRRR</sequence>
<evidence type="ECO:0000256" key="5">
    <source>
        <dbReference type="ARBA" id="ARBA00035294"/>
    </source>
</evidence>
<evidence type="ECO:0000313" key="8">
    <source>
        <dbReference type="Proteomes" id="UP000075242"/>
    </source>
</evidence>
<evidence type="ECO:0000256" key="1">
    <source>
        <dbReference type="ARBA" id="ARBA00009512"/>
    </source>
</evidence>
<dbReference type="GO" id="GO:1990904">
    <property type="term" value="C:ribonucleoprotein complex"/>
    <property type="evidence" value="ECO:0007669"/>
    <property type="project" value="UniProtKB-KW"/>
</dbReference>
<comment type="similarity">
    <text evidence="1">Belongs to the bacterial ribosomal protein bS6 family.</text>
</comment>
<dbReference type="GO" id="GO:0003735">
    <property type="term" value="F:structural constituent of ribosome"/>
    <property type="evidence" value="ECO:0007669"/>
    <property type="project" value="InterPro"/>
</dbReference>
<dbReference type="GO" id="GO:0005840">
    <property type="term" value="C:ribosome"/>
    <property type="evidence" value="ECO:0007669"/>
    <property type="project" value="UniProtKB-KW"/>
</dbReference>
<organism evidence="7 8">
    <name type="scientific">Tremblaya princeps</name>
    <dbReference type="NCBI Taxonomy" id="189385"/>
    <lineage>
        <taxon>Bacteria</taxon>
        <taxon>Pseudomonadati</taxon>
        <taxon>Pseudomonadota</taxon>
        <taxon>Betaproteobacteria</taxon>
        <taxon>Candidatus Tremblayella</taxon>
    </lineage>
</organism>
<dbReference type="SUPFAM" id="SSF54995">
    <property type="entry name" value="Ribosomal protein S6"/>
    <property type="match status" value="1"/>
</dbReference>
<accession>A0A143WQW6</accession>
<evidence type="ECO:0000256" key="2">
    <source>
        <dbReference type="ARBA" id="ARBA00022980"/>
    </source>
</evidence>
<dbReference type="PATRIC" id="fig|189385.8.peg.73"/>
<evidence type="ECO:0000256" key="4">
    <source>
        <dbReference type="ARBA" id="ARBA00035104"/>
    </source>
</evidence>
<evidence type="ECO:0000313" key="7">
    <source>
        <dbReference type="EMBL" id="CUX76700.1"/>
    </source>
</evidence>
<dbReference type="InterPro" id="IPR035980">
    <property type="entry name" value="Ribosomal_bS6_sf"/>
</dbReference>
<dbReference type="InterPro" id="IPR000529">
    <property type="entry name" value="Ribosomal_bS6"/>
</dbReference>
<protein>
    <recommendedName>
        <fullName evidence="5">Small ribosomal subunit protein bS6</fullName>
    </recommendedName>
    <alternativeName>
        <fullName evidence="6">30S ribosomal protein S6</fullName>
    </alternativeName>
</protein>
<keyword evidence="3" id="KW-0687">Ribonucleoprotein</keyword>
<dbReference type="STRING" id="1053648.TCP_046"/>
<name>A0A143WQW6_TREPR</name>
<evidence type="ECO:0000256" key="6">
    <source>
        <dbReference type="ARBA" id="ARBA00035520"/>
    </source>
</evidence>
<dbReference type="Proteomes" id="UP000075242">
    <property type="component" value="Chromosome I"/>
</dbReference>
<comment type="function">
    <text evidence="4">Binds together with bS18 to 16S ribosomal RNA.</text>
</comment>
<dbReference type="GO" id="GO:0006412">
    <property type="term" value="P:translation"/>
    <property type="evidence" value="ECO:0007669"/>
    <property type="project" value="InterPro"/>
</dbReference>
<dbReference type="EMBL" id="LN999011">
    <property type="protein sequence ID" value="CUX76700.1"/>
    <property type="molecule type" value="Genomic_DNA"/>
</dbReference>
<reference evidence="8" key="1">
    <citation type="submission" date="2016-01" db="EMBL/GenBank/DDBJ databases">
        <authorList>
            <person name="Husnik F."/>
        </authorList>
    </citation>
    <scope>NUCLEOTIDE SEQUENCE [LARGE SCALE GENOMIC DNA]</scope>
</reference>
<dbReference type="AlphaFoldDB" id="A0A143WQW6"/>